<evidence type="ECO:0000259" key="4">
    <source>
        <dbReference type="Pfam" id="PF20147"/>
    </source>
</evidence>
<keyword evidence="3" id="KW-0964">Secreted</keyword>
<dbReference type="OrthoDB" id="4062651at2759"/>
<comment type="caution">
    <text evidence="5">The sequence shown here is derived from an EMBL/GenBank/DDBJ whole genome shotgun (WGS) entry which is preliminary data.</text>
</comment>
<dbReference type="EMBL" id="JABBWM010000006">
    <property type="protein sequence ID" value="KAG2116708.1"/>
    <property type="molecule type" value="Genomic_DNA"/>
</dbReference>
<dbReference type="AlphaFoldDB" id="A0A9P7JYV3"/>
<dbReference type="GO" id="GO:0043657">
    <property type="term" value="C:host cell"/>
    <property type="evidence" value="ECO:0007669"/>
    <property type="project" value="UniProtKB-SubCell"/>
</dbReference>
<dbReference type="GeneID" id="64691614"/>
<evidence type="ECO:0000313" key="5">
    <source>
        <dbReference type="EMBL" id="KAG2116708.1"/>
    </source>
</evidence>
<proteinExistence type="predicted"/>
<name>A0A9P7JYV3_9AGAM</name>
<organism evidence="5 6">
    <name type="scientific">Suillus discolor</name>
    <dbReference type="NCBI Taxonomy" id="1912936"/>
    <lineage>
        <taxon>Eukaryota</taxon>
        <taxon>Fungi</taxon>
        <taxon>Dikarya</taxon>
        <taxon>Basidiomycota</taxon>
        <taxon>Agaricomycotina</taxon>
        <taxon>Agaricomycetes</taxon>
        <taxon>Agaricomycetidae</taxon>
        <taxon>Boletales</taxon>
        <taxon>Suillineae</taxon>
        <taxon>Suillaceae</taxon>
        <taxon>Suillus</taxon>
    </lineage>
</organism>
<dbReference type="RefSeq" id="XP_041297807.1">
    <property type="nucleotide sequence ID" value="XM_041429355.1"/>
</dbReference>
<dbReference type="Pfam" id="PF20147">
    <property type="entry name" value="Crinkler"/>
    <property type="match status" value="1"/>
</dbReference>
<evidence type="ECO:0000313" key="6">
    <source>
        <dbReference type="Proteomes" id="UP000823399"/>
    </source>
</evidence>
<keyword evidence="6" id="KW-1185">Reference proteome</keyword>
<dbReference type="InterPro" id="IPR045379">
    <property type="entry name" value="Crinkler_N"/>
</dbReference>
<gene>
    <name evidence="5" type="ORF">F5147DRAFT_353451</name>
</gene>
<comment type="subcellular location">
    <subcellularLocation>
        <location evidence="1">Host cell</location>
    </subcellularLocation>
    <subcellularLocation>
        <location evidence="2">Secreted</location>
    </subcellularLocation>
</comment>
<evidence type="ECO:0000256" key="2">
    <source>
        <dbReference type="ARBA" id="ARBA00004613"/>
    </source>
</evidence>
<evidence type="ECO:0000256" key="1">
    <source>
        <dbReference type="ARBA" id="ARBA00004340"/>
    </source>
</evidence>
<dbReference type="Proteomes" id="UP000823399">
    <property type="component" value="Unassembled WGS sequence"/>
</dbReference>
<evidence type="ECO:0000256" key="3">
    <source>
        <dbReference type="ARBA" id="ARBA00022525"/>
    </source>
</evidence>
<accession>A0A9P7JYV3</accession>
<sequence length="162" mass="18329">MILTMYLRLRLHLTESVSALQKAIKDAKMRRLDRVNADDLELWKVKINLEDLHLLRTIGGNSMELKPSTKLSTMFTDGVEDGCVHVVVQRPAVAQLFPIVEKCLAYLKKDAGAPSTGARPSAFSPKQENQEYLCNRPRRASDPVLVTLLERIFAEFMDDCQN</sequence>
<reference evidence="5" key="1">
    <citation type="journal article" date="2020" name="New Phytol.">
        <title>Comparative genomics reveals dynamic genome evolution in host specialist ectomycorrhizal fungi.</title>
        <authorList>
            <person name="Lofgren L.A."/>
            <person name="Nguyen N.H."/>
            <person name="Vilgalys R."/>
            <person name="Ruytinx J."/>
            <person name="Liao H.L."/>
            <person name="Branco S."/>
            <person name="Kuo A."/>
            <person name="LaButti K."/>
            <person name="Lipzen A."/>
            <person name="Andreopoulos W."/>
            <person name="Pangilinan J."/>
            <person name="Riley R."/>
            <person name="Hundley H."/>
            <person name="Na H."/>
            <person name="Barry K."/>
            <person name="Grigoriev I.V."/>
            <person name="Stajich J.E."/>
            <person name="Kennedy P.G."/>
        </authorList>
    </citation>
    <scope>NUCLEOTIDE SEQUENCE</scope>
    <source>
        <strain evidence="5">FC423</strain>
    </source>
</reference>
<protein>
    <recommendedName>
        <fullName evidence="4">Crinkler effector protein N-terminal domain-containing protein</fullName>
    </recommendedName>
</protein>
<feature type="domain" description="Crinkler effector protein N-terminal" evidence="4">
    <location>
        <begin position="12"/>
        <end position="89"/>
    </location>
</feature>
<dbReference type="GO" id="GO:0005576">
    <property type="term" value="C:extracellular region"/>
    <property type="evidence" value="ECO:0007669"/>
    <property type="project" value="UniProtKB-SubCell"/>
</dbReference>